<feature type="domain" description="DUF2415" evidence="2">
    <location>
        <begin position="308"/>
        <end position="347"/>
    </location>
</feature>
<protein>
    <recommendedName>
        <fullName evidence="2">DUF2415 domain-containing protein</fullName>
    </recommendedName>
</protein>
<dbReference type="PANTHER" id="PTHR43991:SF9">
    <property type="entry name" value="DUF2415 DOMAIN-CONTAINING PROTEIN"/>
    <property type="match status" value="1"/>
</dbReference>
<proteinExistence type="predicted"/>
<gene>
    <name evidence="3" type="ORF">PV09_03287</name>
</gene>
<evidence type="ECO:0000313" key="4">
    <source>
        <dbReference type="Proteomes" id="UP000053259"/>
    </source>
</evidence>
<sequence length="725" mass="79879">MTVDNYCTRETDAFVLKHVKYYPEKIPITHWQLRHFITNPEPDILYYASSRDIFALDTSTGVRTHITCLPFWARCTAAGYGYICVGGGDSGQFAVVTLNHTNTLSNLDALNWGQRPRPPSVQVEQAGREIVNSISIHKLEGNDEAGTLDDVVAVITNNDKKIRIFSLTQHAQNTVLELPFAVNHATISPDGRILVAVGDYQQAYFYERSELPLSPSDSKSHRYASERSSWELITFVTLHVPKTIAATGYFTTAWSPSGNLCAVASECGYVSVIDIEALHFFENAEDAIVVVVPSTRPENVHPSGAIPGAVRTMLFAPHPWDLLIWAEDQGRVCLADLRSGLRTVQVLLLDPAHEGYERVDMDVNTSDSFSRRGDPELEREYVRNFRTYRLLLTDDVADPSLEIDNELVLTDSRALAEGRSLARAALRLADDTQLTRRERELLESLRMAAQPDERSSLGSTTRSLHYSELANESRRSTAAQSSLFAQDFPALARQNEETSASTSTLPATFRIMRDFMRDRTDEHSNASTPTQRRSLAASRAAELEDALAESAANASNDAQAPTSSERGTLYQIDLSRSSASRLLSTLRASPHATSNPTSNTASNSAANTATNAAPAATTNALDPADTRRRRALLRARESALASESNGTGANATTRTSAAETAARYHARLGNFFTRGDYYDPAFGLRTAGLAMSRDGRKLWAACDEGIFEFQINVRERMSMAAMDFK</sequence>
<feature type="compositionally biased region" description="Low complexity" evidence="1">
    <location>
        <begin position="531"/>
        <end position="540"/>
    </location>
</feature>
<organism evidence="3 4">
    <name type="scientific">Verruconis gallopava</name>
    <dbReference type="NCBI Taxonomy" id="253628"/>
    <lineage>
        <taxon>Eukaryota</taxon>
        <taxon>Fungi</taxon>
        <taxon>Dikarya</taxon>
        <taxon>Ascomycota</taxon>
        <taxon>Pezizomycotina</taxon>
        <taxon>Dothideomycetes</taxon>
        <taxon>Pleosporomycetidae</taxon>
        <taxon>Venturiales</taxon>
        <taxon>Sympoventuriaceae</taxon>
        <taxon>Verruconis</taxon>
    </lineage>
</organism>
<evidence type="ECO:0000259" key="2">
    <source>
        <dbReference type="Pfam" id="PF10313"/>
    </source>
</evidence>
<dbReference type="RefSeq" id="XP_016215989.1">
    <property type="nucleotide sequence ID" value="XM_016356466.1"/>
</dbReference>
<dbReference type="Pfam" id="PF10313">
    <property type="entry name" value="DUF2415"/>
    <property type="match status" value="1"/>
</dbReference>
<name>A0A0D2AHS8_9PEZI</name>
<dbReference type="InterPro" id="IPR036322">
    <property type="entry name" value="WD40_repeat_dom_sf"/>
</dbReference>
<dbReference type="InterPro" id="IPR019417">
    <property type="entry name" value="DUF2415"/>
</dbReference>
<dbReference type="Proteomes" id="UP000053259">
    <property type="component" value="Unassembled WGS sequence"/>
</dbReference>
<dbReference type="InParanoid" id="A0A0D2AHS8"/>
<dbReference type="EMBL" id="KN847536">
    <property type="protein sequence ID" value="KIW06120.1"/>
    <property type="molecule type" value="Genomic_DNA"/>
</dbReference>
<feature type="compositionally biased region" description="Low complexity" evidence="1">
    <location>
        <begin position="638"/>
        <end position="656"/>
    </location>
</feature>
<feature type="compositionally biased region" description="Low complexity" evidence="1">
    <location>
        <begin position="548"/>
        <end position="560"/>
    </location>
</feature>
<dbReference type="Gene3D" id="2.130.10.10">
    <property type="entry name" value="YVTN repeat-like/Quinoprotein amine dehydrogenase"/>
    <property type="match status" value="1"/>
</dbReference>
<dbReference type="SUPFAM" id="SSF50978">
    <property type="entry name" value="WD40 repeat-like"/>
    <property type="match status" value="1"/>
</dbReference>
<keyword evidence="4" id="KW-1185">Reference proteome</keyword>
<dbReference type="GeneID" id="27311260"/>
<dbReference type="VEuPathDB" id="FungiDB:PV09_03287"/>
<feature type="region of interest" description="Disordered" evidence="1">
    <location>
        <begin position="586"/>
        <end position="656"/>
    </location>
</feature>
<evidence type="ECO:0000313" key="3">
    <source>
        <dbReference type="EMBL" id="KIW06120.1"/>
    </source>
</evidence>
<dbReference type="AlphaFoldDB" id="A0A0D2AHS8"/>
<dbReference type="PANTHER" id="PTHR43991">
    <property type="entry name" value="WD REPEAT PROTEIN (AFU_ORTHOLOGUE AFUA_8G05640)-RELATED"/>
    <property type="match status" value="1"/>
</dbReference>
<feature type="region of interest" description="Disordered" evidence="1">
    <location>
        <begin position="520"/>
        <end position="567"/>
    </location>
</feature>
<dbReference type="HOGENOM" id="CLU_012621_0_0_1"/>
<accession>A0A0D2AHS8</accession>
<reference evidence="3 4" key="1">
    <citation type="submission" date="2015-01" db="EMBL/GenBank/DDBJ databases">
        <title>The Genome Sequence of Ochroconis gallopava CBS43764.</title>
        <authorList>
            <consortium name="The Broad Institute Genomics Platform"/>
            <person name="Cuomo C."/>
            <person name="de Hoog S."/>
            <person name="Gorbushina A."/>
            <person name="Stielow B."/>
            <person name="Teixiera M."/>
            <person name="Abouelleil A."/>
            <person name="Chapman S.B."/>
            <person name="Priest M."/>
            <person name="Young S.K."/>
            <person name="Wortman J."/>
            <person name="Nusbaum C."/>
            <person name="Birren B."/>
        </authorList>
    </citation>
    <scope>NUCLEOTIDE SEQUENCE [LARGE SCALE GENOMIC DNA]</scope>
    <source>
        <strain evidence="3 4">CBS 43764</strain>
    </source>
</reference>
<dbReference type="STRING" id="253628.A0A0D2AHS8"/>
<dbReference type="OrthoDB" id="418169at2759"/>
<feature type="compositionally biased region" description="Low complexity" evidence="1">
    <location>
        <begin position="586"/>
        <end position="620"/>
    </location>
</feature>
<dbReference type="InterPro" id="IPR015943">
    <property type="entry name" value="WD40/YVTN_repeat-like_dom_sf"/>
</dbReference>
<evidence type="ECO:0000256" key="1">
    <source>
        <dbReference type="SAM" id="MobiDB-lite"/>
    </source>
</evidence>